<reference evidence="2" key="2">
    <citation type="submission" date="2020-09" db="EMBL/GenBank/DDBJ databases">
        <authorList>
            <person name="Sun Q."/>
            <person name="Sedlacek I."/>
        </authorList>
    </citation>
    <scope>NUCLEOTIDE SEQUENCE</scope>
    <source>
        <strain evidence="2">CCM 8433</strain>
    </source>
</reference>
<dbReference type="PROSITE" id="PS51186">
    <property type="entry name" value="GNAT"/>
    <property type="match status" value="1"/>
</dbReference>
<dbReference type="RefSeq" id="WP_188367329.1">
    <property type="nucleotide sequence ID" value="NZ_BMDT01000004.1"/>
</dbReference>
<dbReference type="EMBL" id="BMDT01000004">
    <property type="protein sequence ID" value="GGI65489.1"/>
    <property type="molecule type" value="Genomic_DNA"/>
</dbReference>
<dbReference type="PANTHER" id="PTHR43415:SF3">
    <property type="entry name" value="GNAT-FAMILY ACETYLTRANSFERASE"/>
    <property type="match status" value="1"/>
</dbReference>
<dbReference type="Proteomes" id="UP000622610">
    <property type="component" value="Unassembled WGS sequence"/>
</dbReference>
<evidence type="ECO:0000313" key="3">
    <source>
        <dbReference type="Proteomes" id="UP000622610"/>
    </source>
</evidence>
<comment type="caution">
    <text evidence="2">The sequence shown here is derived from an EMBL/GenBank/DDBJ whole genome shotgun (WGS) entry which is preliminary data.</text>
</comment>
<dbReference type="InterPro" id="IPR000182">
    <property type="entry name" value="GNAT_dom"/>
</dbReference>
<gene>
    <name evidence="2" type="ORF">GCM10011482_11430</name>
</gene>
<feature type="domain" description="N-acetyltransferase" evidence="1">
    <location>
        <begin position="7"/>
        <end position="174"/>
    </location>
</feature>
<dbReference type="AlphaFoldDB" id="A0A917JHP2"/>
<organism evidence="2 3">
    <name type="scientific">Enterococcus alcedinis</name>
    <dbReference type="NCBI Taxonomy" id="1274384"/>
    <lineage>
        <taxon>Bacteria</taxon>
        <taxon>Bacillati</taxon>
        <taxon>Bacillota</taxon>
        <taxon>Bacilli</taxon>
        <taxon>Lactobacillales</taxon>
        <taxon>Enterococcaceae</taxon>
        <taxon>Enterococcus</taxon>
    </lineage>
</organism>
<dbReference type="SUPFAM" id="SSF55729">
    <property type="entry name" value="Acyl-CoA N-acyltransferases (Nat)"/>
    <property type="match status" value="1"/>
</dbReference>
<name>A0A917JHP2_9ENTE</name>
<reference evidence="2" key="1">
    <citation type="journal article" date="2014" name="Int. J. Syst. Evol. Microbiol.">
        <title>Complete genome sequence of Corynebacterium casei LMG S-19264T (=DSM 44701T), isolated from a smear-ripened cheese.</title>
        <authorList>
            <consortium name="US DOE Joint Genome Institute (JGI-PGF)"/>
            <person name="Walter F."/>
            <person name="Albersmeier A."/>
            <person name="Kalinowski J."/>
            <person name="Ruckert C."/>
        </authorList>
    </citation>
    <scope>NUCLEOTIDE SEQUENCE</scope>
    <source>
        <strain evidence="2">CCM 8433</strain>
    </source>
</reference>
<proteinExistence type="predicted"/>
<dbReference type="CDD" id="cd04301">
    <property type="entry name" value="NAT_SF"/>
    <property type="match status" value="1"/>
</dbReference>
<dbReference type="PANTHER" id="PTHR43415">
    <property type="entry name" value="SPERMIDINE N(1)-ACETYLTRANSFERASE"/>
    <property type="match status" value="1"/>
</dbReference>
<evidence type="ECO:0000259" key="1">
    <source>
        <dbReference type="PROSITE" id="PS51186"/>
    </source>
</evidence>
<dbReference type="InterPro" id="IPR016181">
    <property type="entry name" value="Acyl_CoA_acyltransferase"/>
</dbReference>
<keyword evidence="3" id="KW-1185">Reference proteome</keyword>
<dbReference type="GO" id="GO:0016747">
    <property type="term" value="F:acyltransferase activity, transferring groups other than amino-acyl groups"/>
    <property type="evidence" value="ECO:0007669"/>
    <property type="project" value="InterPro"/>
</dbReference>
<accession>A0A917JHP2</accession>
<evidence type="ECO:0000313" key="2">
    <source>
        <dbReference type="EMBL" id="GGI65489.1"/>
    </source>
</evidence>
<dbReference type="Gene3D" id="3.40.630.30">
    <property type="match status" value="1"/>
</dbReference>
<protein>
    <submittedName>
        <fullName evidence="2">N-acetyltransferase</fullName>
    </submittedName>
</protein>
<sequence>MSEELELTIREAIPSDAAELLKTTRKIGQETEFLVMDEKGINLPEELLAIQLEDIYESSNNTLFVALLGDKIVGTASLKGSNEKRISHIVELGISILKDYWGMGLGSILMEELLLWAEENPEIYRIKLTVQEQNTAAIRLYEKFGFKKEAVMERGARGNDGRFLNVLLMSKMIHEVEG</sequence>
<dbReference type="Pfam" id="PF00583">
    <property type="entry name" value="Acetyltransf_1"/>
    <property type="match status" value="1"/>
</dbReference>